<keyword evidence="1" id="KW-1133">Transmembrane helix</keyword>
<gene>
    <name evidence="2" type="ORF">Pcinc_010781</name>
</gene>
<evidence type="ECO:0000313" key="2">
    <source>
        <dbReference type="EMBL" id="KAK3884938.1"/>
    </source>
</evidence>
<organism evidence="2 3">
    <name type="scientific">Petrolisthes cinctipes</name>
    <name type="common">Flat porcelain crab</name>
    <dbReference type="NCBI Taxonomy" id="88211"/>
    <lineage>
        <taxon>Eukaryota</taxon>
        <taxon>Metazoa</taxon>
        <taxon>Ecdysozoa</taxon>
        <taxon>Arthropoda</taxon>
        <taxon>Crustacea</taxon>
        <taxon>Multicrustacea</taxon>
        <taxon>Malacostraca</taxon>
        <taxon>Eumalacostraca</taxon>
        <taxon>Eucarida</taxon>
        <taxon>Decapoda</taxon>
        <taxon>Pleocyemata</taxon>
        <taxon>Anomura</taxon>
        <taxon>Galatheoidea</taxon>
        <taxon>Porcellanidae</taxon>
        <taxon>Petrolisthes</taxon>
    </lineage>
</organism>
<dbReference type="EMBL" id="JAWQEG010000835">
    <property type="protein sequence ID" value="KAK3884938.1"/>
    <property type="molecule type" value="Genomic_DNA"/>
</dbReference>
<dbReference type="AlphaFoldDB" id="A0AAE1G218"/>
<dbReference type="Proteomes" id="UP001286313">
    <property type="component" value="Unassembled WGS sequence"/>
</dbReference>
<keyword evidence="1" id="KW-0472">Membrane</keyword>
<evidence type="ECO:0000256" key="1">
    <source>
        <dbReference type="SAM" id="Phobius"/>
    </source>
</evidence>
<keyword evidence="3" id="KW-1185">Reference proteome</keyword>
<accession>A0AAE1G218</accession>
<proteinExistence type="predicted"/>
<reference evidence="2" key="1">
    <citation type="submission" date="2023-10" db="EMBL/GenBank/DDBJ databases">
        <title>Genome assemblies of two species of porcelain crab, Petrolisthes cinctipes and Petrolisthes manimaculis (Anomura: Porcellanidae).</title>
        <authorList>
            <person name="Angst P."/>
        </authorList>
    </citation>
    <scope>NUCLEOTIDE SEQUENCE</scope>
    <source>
        <strain evidence="2">PB745_01</strain>
        <tissue evidence="2">Gill</tissue>
    </source>
</reference>
<comment type="caution">
    <text evidence="2">The sequence shown here is derived from an EMBL/GenBank/DDBJ whole genome shotgun (WGS) entry which is preliminary data.</text>
</comment>
<keyword evidence="1" id="KW-0812">Transmembrane</keyword>
<name>A0AAE1G218_PETCI</name>
<protein>
    <submittedName>
        <fullName evidence="2">Uncharacterized protein</fullName>
    </submittedName>
</protein>
<sequence>MLLAEFLPEGISASYTTYCDVLKSQNISFNNPKKDQLPAAHSLVSSQYYSYQKPRWRCTSNIDSLRSEYWSLVWVLVLVLLLMVLVAFSLLSFTQHSFAILPTPTTRFD</sequence>
<feature type="transmembrane region" description="Helical" evidence="1">
    <location>
        <begin position="69"/>
        <end position="91"/>
    </location>
</feature>
<evidence type="ECO:0000313" key="3">
    <source>
        <dbReference type="Proteomes" id="UP001286313"/>
    </source>
</evidence>